<feature type="compositionally biased region" description="Low complexity" evidence="1">
    <location>
        <begin position="930"/>
        <end position="945"/>
    </location>
</feature>
<proteinExistence type="predicted"/>
<feature type="compositionally biased region" description="Basic and acidic residues" evidence="1">
    <location>
        <begin position="493"/>
        <end position="513"/>
    </location>
</feature>
<name>A0A3N4I3G0_ASCIM</name>
<dbReference type="SUPFAM" id="SSF48695">
    <property type="entry name" value="Multiheme cytochromes"/>
    <property type="match status" value="1"/>
</dbReference>
<evidence type="ECO:0000256" key="1">
    <source>
        <dbReference type="SAM" id="MobiDB-lite"/>
    </source>
</evidence>
<organism evidence="2 3">
    <name type="scientific">Ascobolus immersus RN42</name>
    <dbReference type="NCBI Taxonomy" id="1160509"/>
    <lineage>
        <taxon>Eukaryota</taxon>
        <taxon>Fungi</taxon>
        <taxon>Dikarya</taxon>
        <taxon>Ascomycota</taxon>
        <taxon>Pezizomycotina</taxon>
        <taxon>Pezizomycetes</taxon>
        <taxon>Pezizales</taxon>
        <taxon>Ascobolaceae</taxon>
        <taxon>Ascobolus</taxon>
    </lineage>
</organism>
<reference evidence="2 3" key="1">
    <citation type="journal article" date="2018" name="Nat. Ecol. Evol.">
        <title>Pezizomycetes genomes reveal the molecular basis of ectomycorrhizal truffle lifestyle.</title>
        <authorList>
            <person name="Murat C."/>
            <person name="Payen T."/>
            <person name="Noel B."/>
            <person name="Kuo A."/>
            <person name="Morin E."/>
            <person name="Chen J."/>
            <person name="Kohler A."/>
            <person name="Krizsan K."/>
            <person name="Balestrini R."/>
            <person name="Da Silva C."/>
            <person name="Montanini B."/>
            <person name="Hainaut M."/>
            <person name="Levati E."/>
            <person name="Barry K.W."/>
            <person name="Belfiori B."/>
            <person name="Cichocki N."/>
            <person name="Clum A."/>
            <person name="Dockter R.B."/>
            <person name="Fauchery L."/>
            <person name="Guy J."/>
            <person name="Iotti M."/>
            <person name="Le Tacon F."/>
            <person name="Lindquist E.A."/>
            <person name="Lipzen A."/>
            <person name="Malagnac F."/>
            <person name="Mello A."/>
            <person name="Molinier V."/>
            <person name="Miyauchi S."/>
            <person name="Poulain J."/>
            <person name="Riccioni C."/>
            <person name="Rubini A."/>
            <person name="Sitrit Y."/>
            <person name="Splivallo R."/>
            <person name="Traeger S."/>
            <person name="Wang M."/>
            <person name="Zifcakova L."/>
            <person name="Wipf D."/>
            <person name="Zambonelli A."/>
            <person name="Paolocci F."/>
            <person name="Nowrousian M."/>
            <person name="Ottonello S."/>
            <person name="Baldrian P."/>
            <person name="Spatafora J.W."/>
            <person name="Henrissat B."/>
            <person name="Nagy L.G."/>
            <person name="Aury J.M."/>
            <person name="Wincker P."/>
            <person name="Grigoriev I.V."/>
            <person name="Bonfante P."/>
            <person name="Martin F.M."/>
        </authorList>
    </citation>
    <scope>NUCLEOTIDE SEQUENCE [LARGE SCALE GENOMIC DNA]</scope>
    <source>
        <strain evidence="2 3">RN42</strain>
    </source>
</reference>
<gene>
    <name evidence="2" type="ORF">BJ508DRAFT_415326</name>
</gene>
<evidence type="ECO:0000313" key="2">
    <source>
        <dbReference type="EMBL" id="RPA80665.1"/>
    </source>
</evidence>
<feature type="region of interest" description="Disordered" evidence="1">
    <location>
        <begin position="366"/>
        <end position="390"/>
    </location>
</feature>
<feature type="compositionally biased region" description="Low complexity" evidence="1">
    <location>
        <begin position="1109"/>
        <end position="1129"/>
    </location>
</feature>
<feature type="compositionally biased region" description="Basic and acidic residues" evidence="1">
    <location>
        <begin position="532"/>
        <end position="541"/>
    </location>
</feature>
<accession>A0A3N4I3G0</accession>
<sequence length="1249" mass="136390">MTPRIPVFHKYEPVDFKVRGREEEETSSARQKKIKVRTEDGRHVFLDLDYGRDAETYDSITLKHRRPKLSAPITSTIIGTSSQVQHVPLEAQKKPQRFRHLMGISGNGEASAESNKETTIPASSLPLTGDIDSTTKRRSLRRRHVFDPDDDVEMVSETPALTQAEDGTAEMESPEPSSPESSIQVQYRRLVPDSQRDSTLGSVAVAQPRIEEQPGSDRFVDKATHGGSRDGSEAEVIQSVTKQHTPIPQPPLETAKDRMGPPLASPDLDDENPRKRRKIDATSEAIGTRRSPVVQRPRVTIGLSQRFEVEDSDEETITVSGFIPVNARKPSEVPTLLKETEAVSPTKSVGRTASPEIETAADREYEQLTIQSDEPEDTNMDEDTHETSSEKNDCWYCHAHSTRLFTKTAGGQSFRFCSECHEQFDKDRKFATKVRHLAWQELGDTSIPKHPFFDKDRTASASVEPTKVPTAPPPPPTTLAAPKQTQPMPQARKGNEGKRSSHEDKPPSTEQQKHYQMLQQQLQQFKQSQDQAHQEHHEQRHPQQAQPQQQQPPQQTAPSNLEQESPRPVQLKLDAPGPQDLPGASRDTFGAMHNQRLKMLRLFRYSAPDQYLLLSEEDIADKRSRSKFSMLKLERLAWKEFGFDKETERFWFNYLTVLEGRDDLNKYARRVPGGGGDIVIVPVLPGGRLPDAFLKEQARRKLQAEQVNRIQSMGFEGPFILTPNGPVPVFSGSIPPHILAALSSSGFTPMFSMPSPNGSPANLITGSASPNPSISNDVSIQKSTPQVVSSRLSSANSGHATPEVPSRSSGDTPINSKVLEAAKTARNKDNAEEASQHDETEGRASVERDADILLRAAGTAGGQDGTFKSTSSGGRNIPEILGGAKFPAKLRGNSYAALSQALQVAAPNSSLPPKAFDPSTLPRPLPYRKPASTKATSPSTPAAASTVPTSAAAAFSPAAPSPISTASPIGANASPVNMPPAFRHTLGNNKEGSGKDADLKSVQGGPPKAEDIAKAINSAGLRSIRRTSDETPDQTVMRRFSYVQNSQRAALARGVNPRPALPMRSSNVEIPTKTEPAPGNVRKPRADSSHASIVAALQFGDPKAKPRTPSASVFSPSSASSLSPSLSLANTTPLESPERLQTPRPIDKASFEEVVEICIRKLNENSNIGRPLRLMLINPEKSSEPPPAMGGILSFDQNVLIAKLLHQICANPEDTLKDRPDLLAFTDIAAKMRNIAKDYGPYIAANTTR</sequence>
<dbReference type="AlphaFoldDB" id="A0A3N4I3G0"/>
<feature type="compositionally biased region" description="Polar residues" evidence="1">
    <location>
        <begin position="117"/>
        <end position="126"/>
    </location>
</feature>
<dbReference type="InterPro" id="IPR036280">
    <property type="entry name" value="Multihaem_cyt_sf"/>
</dbReference>
<feature type="compositionally biased region" description="Basic and acidic residues" evidence="1">
    <location>
        <begin position="826"/>
        <end position="852"/>
    </location>
</feature>
<feature type="compositionally biased region" description="Basic and acidic residues" evidence="1">
    <location>
        <begin position="218"/>
        <end position="232"/>
    </location>
</feature>
<protein>
    <submittedName>
        <fullName evidence="2">Uncharacterized protein</fullName>
    </submittedName>
</protein>
<feature type="region of interest" description="Disordered" evidence="1">
    <location>
        <begin position="908"/>
        <end position="945"/>
    </location>
</feature>
<feature type="region of interest" description="Disordered" evidence="1">
    <location>
        <begin position="1048"/>
        <end position="1143"/>
    </location>
</feature>
<feature type="region of interest" description="Disordered" evidence="1">
    <location>
        <begin position="458"/>
        <end position="588"/>
    </location>
</feature>
<feature type="region of interest" description="Disordered" evidence="1">
    <location>
        <begin position="107"/>
        <end position="289"/>
    </location>
</feature>
<evidence type="ECO:0000313" key="3">
    <source>
        <dbReference type="Proteomes" id="UP000275078"/>
    </source>
</evidence>
<feature type="region of interest" description="Disordered" evidence="1">
    <location>
        <begin position="985"/>
        <end position="1007"/>
    </location>
</feature>
<feature type="compositionally biased region" description="Acidic residues" evidence="1">
    <location>
        <begin position="373"/>
        <end position="384"/>
    </location>
</feature>
<feature type="compositionally biased region" description="Low complexity" evidence="1">
    <location>
        <begin position="514"/>
        <end position="531"/>
    </location>
</feature>
<dbReference type="EMBL" id="ML119686">
    <property type="protein sequence ID" value="RPA80665.1"/>
    <property type="molecule type" value="Genomic_DNA"/>
</dbReference>
<feature type="compositionally biased region" description="Polar residues" evidence="1">
    <location>
        <begin position="761"/>
        <end position="799"/>
    </location>
</feature>
<feature type="compositionally biased region" description="Low complexity" evidence="1">
    <location>
        <begin position="478"/>
        <end position="487"/>
    </location>
</feature>
<feature type="compositionally biased region" description="Polar residues" evidence="1">
    <location>
        <begin position="806"/>
        <end position="815"/>
    </location>
</feature>
<feature type="region of interest" description="Disordered" evidence="1">
    <location>
        <begin position="761"/>
        <end position="878"/>
    </location>
</feature>
<keyword evidence="3" id="KW-1185">Reference proteome</keyword>
<feature type="compositionally biased region" description="Low complexity" evidence="1">
    <location>
        <begin position="542"/>
        <end position="554"/>
    </location>
</feature>
<dbReference type="Proteomes" id="UP000275078">
    <property type="component" value="Unassembled WGS sequence"/>
</dbReference>